<dbReference type="SUPFAM" id="SSF57959">
    <property type="entry name" value="Leucine zipper domain"/>
    <property type="match status" value="1"/>
</dbReference>
<evidence type="ECO:0000256" key="4">
    <source>
        <dbReference type="ARBA" id="ARBA00023163"/>
    </source>
</evidence>
<dbReference type="AlphaFoldDB" id="A0A4S4ENI4"/>
<dbReference type="PROSITE" id="PS50217">
    <property type="entry name" value="BZIP"/>
    <property type="match status" value="1"/>
</dbReference>
<accession>A0A4S4ENI4</accession>
<evidence type="ECO:0000256" key="2">
    <source>
        <dbReference type="ARBA" id="ARBA00023015"/>
    </source>
</evidence>
<dbReference type="CDD" id="cd14702">
    <property type="entry name" value="bZIP_plant_GBF1"/>
    <property type="match status" value="1"/>
</dbReference>
<keyword evidence="4" id="KW-0804">Transcription</keyword>
<dbReference type="Proteomes" id="UP000306102">
    <property type="component" value="Unassembled WGS sequence"/>
</dbReference>
<organism evidence="8 9">
    <name type="scientific">Camellia sinensis var. sinensis</name>
    <name type="common">China tea</name>
    <dbReference type="NCBI Taxonomy" id="542762"/>
    <lineage>
        <taxon>Eukaryota</taxon>
        <taxon>Viridiplantae</taxon>
        <taxon>Streptophyta</taxon>
        <taxon>Embryophyta</taxon>
        <taxon>Tracheophyta</taxon>
        <taxon>Spermatophyta</taxon>
        <taxon>Magnoliopsida</taxon>
        <taxon>eudicotyledons</taxon>
        <taxon>Gunneridae</taxon>
        <taxon>Pentapetalae</taxon>
        <taxon>asterids</taxon>
        <taxon>Ericales</taxon>
        <taxon>Theaceae</taxon>
        <taxon>Camellia</taxon>
    </lineage>
</organism>
<keyword evidence="2" id="KW-0805">Transcription regulation</keyword>
<dbReference type="InterPro" id="IPR004827">
    <property type="entry name" value="bZIP"/>
</dbReference>
<comment type="subcellular location">
    <subcellularLocation>
        <location evidence="1">Nucleus</location>
    </subcellularLocation>
</comment>
<dbReference type="Pfam" id="PF00170">
    <property type="entry name" value="bZIP_1"/>
    <property type="match status" value="1"/>
</dbReference>
<feature type="region of interest" description="Disordered" evidence="6">
    <location>
        <begin position="1"/>
        <end position="21"/>
    </location>
</feature>
<dbReference type="GO" id="GO:0003700">
    <property type="term" value="F:DNA-binding transcription factor activity"/>
    <property type="evidence" value="ECO:0007669"/>
    <property type="project" value="InterPro"/>
</dbReference>
<dbReference type="EMBL" id="SDRB02003184">
    <property type="protein sequence ID" value="THG18253.1"/>
    <property type="molecule type" value="Genomic_DNA"/>
</dbReference>
<dbReference type="Gene3D" id="1.20.5.170">
    <property type="match status" value="1"/>
</dbReference>
<dbReference type="PANTHER" id="PTHR45764">
    <property type="entry name" value="BZIP TRANSCRIPTION FACTOR 44"/>
    <property type="match status" value="1"/>
</dbReference>
<dbReference type="GO" id="GO:0005634">
    <property type="term" value="C:nucleus"/>
    <property type="evidence" value="ECO:0007669"/>
    <property type="project" value="UniProtKB-SubCell"/>
</dbReference>
<evidence type="ECO:0000259" key="7">
    <source>
        <dbReference type="PROSITE" id="PS50217"/>
    </source>
</evidence>
<dbReference type="InterPro" id="IPR045314">
    <property type="entry name" value="bZIP_plant_GBF1"/>
</dbReference>
<dbReference type="GO" id="GO:0000976">
    <property type="term" value="F:transcription cis-regulatory region binding"/>
    <property type="evidence" value="ECO:0007669"/>
    <property type="project" value="TreeGrafter"/>
</dbReference>
<keyword evidence="5" id="KW-0539">Nucleus</keyword>
<evidence type="ECO:0000313" key="9">
    <source>
        <dbReference type="Proteomes" id="UP000306102"/>
    </source>
</evidence>
<comment type="caution">
    <text evidence="8">The sequence shown here is derived from an EMBL/GenBank/DDBJ whole genome shotgun (WGS) entry which is preliminary data.</text>
</comment>
<protein>
    <recommendedName>
        <fullName evidence="7">BZIP domain-containing protein</fullName>
    </recommendedName>
</protein>
<dbReference type="PANTHER" id="PTHR45764:SF31">
    <property type="entry name" value="BASIC LEUCINE ZIPPER 1"/>
    <property type="match status" value="1"/>
</dbReference>
<evidence type="ECO:0000256" key="6">
    <source>
        <dbReference type="SAM" id="MobiDB-lite"/>
    </source>
</evidence>
<dbReference type="SMART" id="SM00338">
    <property type="entry name" value="BRLZ"/>
    <property type="match status" value="1"/>
</dbReference>
<dbReference type="InterPro" id="IPR046347">
    <property type="entry name" value="bZIP_sf"/>
</dbReference>
<reference evidence="8 9" key="1">
    <citation type="journal article" date="2018" name="Proc. Natl. Acad. Sci. U.S.A.">
        <title>Draft genome sequence of Camellia sinensis var. sinensis provides insights into the evolution of the tea genome and tea quality.</title>
        <authorList>
            <person name="Wei C."/>
            <person name="Yang H."/>
            <person name="Wang S."/>
            <person name="Zhao J."/>
            <person name="Liu C."/>
            <person name="Gao L."/>
            <person name="Xia E."/>
            <person name="Lu Y."/>
            <person name="Tai Y."/>
            <person name="She G."/>
            <person name="Sun J."/>
            <person name="Cao H."/>
            <person name="Tong W."/>
            <person name="Gao Q."/>
            <person name="Li Y."/>
            <person name="Deng W."/>
            <person name="Jiang X."/>
            <person name="Wang W."/>
            <person name="Chen Q."/>
            <person name="Zhang S."/>
            <person name="Li H."/>
            <person name="Wu J."/>
            <person name="Wang P."/>
            <person name="Li P."/>
            <person name="Shi C."/>
            <person name="Zheng F."/>
            <person name="Jian J."/>
            <person name="Huang B."/>
            <person name="Shan D."/>
            <person name="Shi M."/>
            <person name="Fang C."/>
            <person name="Yue Y."/>
            <person name="Li F."/>
            <person name="Li D."/>
            <person name="Wei S."/>
            <person name="Han B."/>
            <person name="Jiang C."/>
            <person name="Yin Y."/>
            <person name="Xia T."/>
            <person name="Zhang Z."/>
            <person name="Bennetzen J.L."/>
            <person name="Zhao S."/>
            <person name="Wan X."/>
        </authorList>
    </citation>
    <scope>NUCLEOTIDE SEQUENCE [LARGE SCALE GENOMIC DNA]</scope>
    <source>
        <strain evidence="9">cv. Shuchazao</strain>
        <tissue evidence="8">Leaf</tissue>
    </source>
</reference>
<evidence type="ECO:0000256" key="3">
    <source>
        <dbReference type="ARBA" id="ARBA00023125"/>
    </source>
</evidence>
<gene>
    <name evidence="8" type="ORF">TEA_017197</name>
</gene>
<evidence type="ECO:0000256" key="1">
    <source>
        <dbReference type="ARBA" id="ARBA00004123"/>
    </source>
</evidence>
<dbReference type="GO" id="GO:0046982">
    <property type="term" value="F:protein heterodimerization activity"/>
    <property type="evidence" value="ECO:0007669"/>
    <property type="project" value="UniProtKB-ARBA"/>
</dbReference>
<feature type="compositionally biased region" description="Low complexity" evidence="6">
    <location>
        <begin position="7"/>
        <end position="16"/>
    </location>
</feature>
<proteinExistence type="predicted"/>
<dbReference type="GO" id="GO:0045893">
    <property type="term" value="P:positive regulation of DNA-templated transcription"/>
    <property type="evidence" value="ECO:0007669"/>
    <property type="project" value="TreeGrafter"/>
</dbReference>
<keyword evidence="9" id="KW-1185">Reference proteome</keyword>
<evidence type="ECO:0000313" key="8">
    <source>
        <dbReference type="EMBL" id="THG18253.1"/>
    </source>
</evidence>
<name>A0A4S4ENI4_CAMSN</name>
<evidence type="ECO:0000256" key="5">
    <source>
        <dbReference type="ARBA" id="ARBA00023242"/>
    </source>
</evidence>
<dbReference type="PROSITE" id="PS00036">
    <property type="entry name" value="BZIP_BASIC"/>
    <property type="match status" value="1"/>
</dbReference>
<keyword evidence="3" id="KW-0238">DNA-binding</keyword>
<feature type="domain" description="BZIP" evidence="7">
    <location>
        <begin position="20"/>
        <end position="72"/>
    </location>
</feature>
<sequence length="137" mass="15882">MAKHKCSSSSEGSEISAMVDEKMRERMISNRESARRSRKRREEHIKVLNCQLTMFKNTNIEIVQKINSITQQSMAVEMENHILTRQHNELTKRLESLEIVASHVCGYLQDIPQYDSQPWQLPSQSVPLMASVGMFKF</sequence>